<sequence length="304" mass="33255">MDVSSGVKPKETFEKTAFYIGNMAYRAMLEEVYTTPKPGLVDLYSPGAHKDMDVTSFERSAAALEPYFASMALEGMRLPHMPGLLFERIRRIGMAAEAAMYKATAGVNTHKGLIFHMGILSAAAGACMEVYGTVTIDCLIKMEQAMVRETLVKELELGNMQSLNKHGIAGARGEAMTGYASVRKIALPTMAKGLREGRDWNRIKLETLFMLMSQVEDSNIIARHDSSVLLKVQCMAGDFLLSGGAYGDKSMMALKQMDADFIKKNISAGGCADLLAVAIFINELIKEPVRGRFYGIRKAGRKAV</sequence>
<dbReference type="EC" id="2.4.2.52" evidence="2"/>
<dbReference type="EMBL" id="CP157940">
    <property type="protein sequence ID" value="XBS56172.1"/>
    <property type="molecule type" value="Genomic_DNA"/>
</dbReference>
<comment type="catalytic activity">
    <reaction evidence="1">
        <text>3'-dephospho-CoA + ATP = 2'-(5''-triphospho-alpha-D-ribosyl)-3'-dephospho-CoA + adenine</text>
        <dbReference type="Rhea" id="RHEA:15117"/>
        <dbReference type="ChEBI" id="CHEBI:16708"/>
        <dbReference type="ChEBI" id="CHEBI:30616"/>
        <dbReference type="ChEBI" id="CHEBI:57328"/>
        <dbReference type="ChEBI" id="CHEBI:61378"/>
        <dbReference type="EC" id="2.4.2.52"/>
    </reaction>
</comment>
<dbReference type="Gene3D" id="1.10.4200.10">
    <property type="entry name" value="Triphosphoribosyl-dephospho-CoA protein"/>
    <property type="match status" value="2"/>
</dbReference>
<protein>
    <recommendedName>
        <fullName evidence="2">triphosphoribosyl-dephospho-CoA synthase</fullName>
        <ecNumber evidence="2">2.4.2.52</ecNumber>
    </recommendedName>
</protein>
<dbReference type="GO" id="GO:0005524">
    <property type="term" value="F:ATP binding"/>
    <property type="evidence" value="ECO:0007669"/>
    <property type="project" value="UniProtKB-KW"/>
</dbReference>
<evidence type="ECO:0000256" key="4">
    <source>
        <dbReference type="ARBA" id="ARBA00022741"/>
    </source>
</evidence>
<evidence type="ECO:0000256" key="2">
    <source>
        <dbReference type="ARBA" id="ARBA00012074"/>
    </source>
</evidence>
<dbReference type="GO" id="GO:0016757">
    <property type="term" value="F:glycosyltransferase activity"/>
    <property type="evidence" value="ECO:0007669"/>
    <property type="project" value="UniProtKB-KW"/>
</dbReference>
<evidence type="ECO:0000313" key="6">
    <source>
        <dbReference type="EMBL" id="XBS56172.1"/>
    </source>
</evidence>
<evidence type="ECO:0000256" key="5">
    <source>
        <dbReference type="ARBA" id="ARBA00022840"/>
    </source>
</evidence>
<proteinExistence type="predicted"/>
<evidence type="ECO:0000256" key="1">
    <source>
        <dbReference type="ARBA" id="ARBA00001210"/>
    </source>
</evidence>
<dbReference type="InterPro" id="IPR002736">
    <property type="entry name" value="CitG"/>
</dbReference>
<keyword evidence="3 6" id="KW-0808">Transferase</keyword>
<dbReference type="PANTHER" id="PTHR30201:SF2">
    <property type="entry name" value="2-(5''-TRIPHOSPHORIBOSYL)-3'-DEPHOSPHOCOENZYME-A SYNTHASE"/>
    <property type="match status" value="1"/>
</dbReference>
<dbReference type="GO" id="GO:0051191">
    <property type="term" value="P:prosthetic group biosynthetic process"/>
    <property type="evidence" value="ECO:0007669"/>
    <property type="project" value="TreeGrafter"/>
</dbReference>
<keyword evidence="4" id="KW-0547">Nucleotide-binding</keyword>
<reference evidence="6" key="1">
    <citation type="submission" date="2024-06" db="EMBL/GenBank/DDBJ databases">
        <title>Lacrimispora cavernae sp. nov., a novel anaerobe isolated from bat guano pile inside a cave.</title>
        <authorList>
            <person name="Miller S.L."/>
            <person name="Lu N."/>
            <person name="King J."/>
            <person name="Sankaranarayanan K."/>
            <person name="Lawson P.A."/>
        </authorList>
    </citation>
    <scope>NUCLEOTIDE SEQUENCE</scope>
    <source>
        <strain evidence="6">BS-2</strain>
    </source>
</reference>
<keyword evidence="5" id="KW-0067">ATP-binding</keyword>
<dbReference type="RefSeq" id="WP_349948799.1">
    <property type="nucleotide sequence ID" value="NZ_CP157940.1"/>
</dbReference>
<accession>A0AAU7PVX6</accession>
<dbReference type="PANTHER" id="PTHR30201">
    <property type="entry name" value="TRIPHOSPHORIBOSYL-DEPHOSPHO-COA SYNTHASE"/>
    <property type="match status" value="1"/>
</dbReference>
<gene>
    <name evidence="6" type="ORF">ABFV83_10420</name>
</gene>
<dbReference type="Pfam" id="PF01874">
    <property type="entry name" value="CitG"/>
    <property type="match status" value="1"/>
</dbReference>
<organism evidence="6">
    <name type="scientific">Lacrimispora sp. BS-2</name>
    <dbReference type="NCBI Taxonomy" id="3151850"/>
    <lineage>
        <taxon>Bacteria</taxon>
        <taxon>Bacillati</taxon>
        <taxon>Bacillota</taxon>
        <taxon>Clostridia</taxon>
        <taxon>Lachnospirales</taxon>
        <taxon>Lachnospiraceae</taxon>
        <taxon>Lacrimispora</taxon>
    </lineage>
</organism>
<keyword evidence="6" id="KW-0328">Glycosyltransferase</keyword>
<dbReference type="GO" id="GO:0046917">
    <property type="term" value="F:triphosphoribosyl-dephospho-CoA synthase activity"/>
    <property type="evidence" value="ECO:0007669"/>
    <property type="project" value="UniProtKB-EC"/>
</dbReference>
<name>A0AAU7PVX6_9FIRM</name>
<dbReference type="AlphaFoldDB" id="A0AAU7PVX6"/>
<evidence type="ECO:0000256" key="3">
    <source>
        <dbReference type="ARBA" id="ARBA00022679"/>
    </source>
</evidence>